<evidence type="ECO:0000313" key="5">
    <source>
        <dbReference type="Proteomes" id="UP001597048"/>
    </source>
</evidence>
<evidence type="ECO:0008006" key="6">
    <source>
        <dbReference type="Google" id="ProtNLM"/>
    </source>
</evidence>
<evidence type="ECO:0000256" key="2">
    <source>
        <dbReference type="SAM" id="MobiDB-lite"/>
    </source>
</evidence>
<dbReference type="EMBL" id="JBHTJS010000048">
    <property type="protein sequence ID" value="MFD1009006.1"/>
    <property type="molecule type" value="Genomic_DNA"/>
</dbReference>
<evidence type="ECO:0000256" key="1">
    <source>
        <dbReference type="SAM" id="Coils"/>
    </source>
</evidence>
<name>A0ABW3KLQ2_9GAMM</name>
<proteinExistence type="predicted"/>
<protein>
    <recommendedName>
        <fullName evidence="6">Lipoprotein</fullName>
    </recommendedName>
</protein>
<dbReference type="Proteomes" id="UP001597048">
    <property type="component" value="Unassembled WGS sequence"/>
</dbReference>
<organism evidence="4 5">
    <name type="scientific">Oceanisphaera ostreae</name>
    <dbReference type="NCBI Taxonomy" id="914151"/>
    <lineage>
        <taxon>Bacteria</taxon>
        <taxon>Pseudomonadati</taxon>
        <taxon>Pseudomonadota</taxon>
        <taxon>Gammaproteobacteria</taxon>
        <taxon>Aeromonadales</taxon>
        <taxon>Aeromonadaceae</taxon>
        <taxon>Oceanisphaera</taxon>
    </lineage>
</organism>
<feature type="signal peptide" evidence="3">
    <location>
        <begin position="1"/>
        <end position="18"/>
    </location>
</feature>
<feature type="region of interest" description="Disordered" evidence="2">
    <location>
        <begin position="41"/>
        <end position="60"/>
    </location>
</feature>
<reference evidence="5" key="1">
    <citation type="journal article" date="2019" name="Int. J. Syst. Evol. Microbiol.">
        <title>The Global Catalogue of Microorganisms (GCM) 10K type strain sequencing project: providing services to taxonomists for standard genome sequencing and annotation.</title>
        <authorList>
            <consortium name="The Broad Institute Genomics Platform"/>
            <consortium name="The Broad Institute Genome Sequencing Center for Infectious Disease"/>
            <person name="Wu L."/>
            <person name="Ma J."/>
        </authorList>
    </citation>
    <scope>NUCLEOTIDE SEQUENCE [LARGE SCALE GENOMIC DNA]</scope>
    <source>
        <strain evidence="5">CCUG 60525</strain>
    </source>
</reference>
<accession>A0ABW3KLQ2</accession>
<evidence type="ECO:0000256" key="3">
    <source>
        <dbReference type="SAM" id="SignalP"/>
    </source>
</evidence>
<feature type="coiled-coil region" evidence="1">
    <location>
        <begin position="64"/>
        <end position="91"/>
    </location>
</feature>
<dbReference type="PROSITE" id="PS51257">
    <property type="entry name" value="PROKAR_LIPOPROTEIN"/>
    <property type="match status" value="1"/>
</dbReference>
<feature type="chain" id="PRO_5046636359" description="Lipoprotein" evidence="3">
    <location>
        <begin position="19"/>
        <end position="99"/>
    </location>
</feature>
<keyword evidence="1" id="KW-0175">Coiled coil</keyword>
<keyword evidence="5" id="KW-1185">Reference proteome</keyword>
<dbReference type="RefSeq" id="WP_379558986.1">
    <property type="nucleotide sequence ID" value="NZ_JBHTJS010000048.1"/>
</dbReference>
<comment type="caution">
    <text evidence="4">The sequence shown here is derived from an EMBL/GenBank/DDBJ whole genome shotgun (WGS) entry which is preliminary data.</text>
</comment>
<gene>
    <name evidence="4" type="ORF">ACFQ1C_12675</name>
</gene>
<sequence length="99" mass="10759">MRALLSTFLLTALLGLTACEPKGPAADIGDNIDQVMDNQVPSDTQEFDSNTATADPLNNSAPDQKVIEQQKEELETATQEASQEAEQRLNEILESTIEP</sequence>
<evidence type="ECO:0000313" key="4">
    <source>
        <dbReference type="EMBL" id="MFD1009006.1"/>
    </source>
</evidence>
<keyword evidence="3" id="KW-0732">Signal</keyword>